<dbReference type="GO" id="GO:0042910">
    <property type="term" value="F:xenobiotic transmembrane transporter activity"/>
    <property type="evidence" value="ECO:0007669"/>
    <property type="project" value="InterPro"/>
</dbReference>
<feature type="transmembrane region" description="Helical" evidence="7">
    <location>
        <begin position="61"/>
        <end position="86"/>
    </location>
</feature>
<accession>A0A7K4HPT8</accession>
<sequence length="469" mass="48956">MQNTGQEPSERTGTTEGVALLTGDPKRAILKLSVPMIAAMLLMSTYNLVDAIWVAGLGSDALAAVGFMTPVFMILMGLSVGLGAGVTSAIARRIGAGNREGADNTAVHAILLSLVLSAALTLPLILLAGPVAVLLGAGDTAGLATVYGQTLFTGTVFVLFTNIAYAILRAEGDMTRTMYAMGASSIINIVLDPILIYGAGMGIAGAALATVISIALVSVVILFWFFVRKDTYVSLSRRVFSPDLSTIIDILKVGLPASLEFFLMSALAIIINALLVGISGTDAVAVYTTGWRVVMFAIIPFVGISTAVVSVGGAAYGARKYEHLKTVHTFSVGLGVVIAIAMSAITWLIAPQIALIFTYSPESAHLAPGIVVFLQIMCFFYPFVPPGIMSGSIFQGTGKGTTSLAISVLRNLLFITLFTWALAIPMGMGEAGVWWGIVAGDILGGIVGYLWARLYIARLIATANGPHTA</sequence>
<dbReference type="CDD" id="cd13147">
    <property type="entry name" value="MATE_MJ0709_like"/>
    <property type="match status" value="1"/>
</dbReference>
<dbReference type="PANTHER" id="PTHR43549:SF2">
    <property type="entry name" value="MULTIDRUG RESISTANCE PROTEIN NORM-RELATED"/>
    <property type="match status" value="1"/>
</dbReference>
<feature type="transmembrane region" description="Helical" evidence="7">
    <location>
        <begin position="29"/>
        <end position="49"/>
    </location>
</feature>
<keyword evidence="9" id="KW-1185">Reference proteome</keyword>
<dbReference type="Pfam" id="PF01554">
    <property type="entry name" value="MatE"/>
    <property type="match status" value="2"/>
</dbReference>
<evidence type="ECO:0000256" key="2">
    <source>
        <dbReference type="ARBA" id="ARBA00022448"/>
    </source>
</evidence>
<reference evidence="8 9" key="1">
    <citation type="submission" date="2020-06" db="EMBL/GenBank/DDBJ databases">
        <title>Methanofollis fontis sp. nov., a methanogen isolated from marine sediments near a cold seep at Four-Way Closure Ridge offshore southwestern Taiwan.</title>
        <authorList>
            <person name="Chen S.-C."/>
            <person name="Teng N.-H."/>
            <person name="Lin Y.-S."/>
            <person name="Lai M.-C."/>
            <person name="Chen H.-H."/>
            <person name="Wang C.-C."/>
        </authorList>
    </citation>
    <scope>NUCLEOTIDE SEQUENCE [LARGE SCALE GENOMIC DNA]</scope>
    <source>
        <strain evidence="8 9">DSM 2702</strain>
    </source>
</reference>
<feature type="transmembrane region" description="Helical" evidence="7">
    <location>
        <begin position="330"/>
        <end position="359"/>
    </location>
</feature>
<dbReference type="AlphaFoldDB" id="A0A7K4HPT8"/>
<evidence type="ECO:0000256" key="1">
    <source>
        <dbReference type="ARBA" id="ARBA00004651"/>
    </source>
</evidence>
<keyword evidence="5 7" id="KW-1133">Transmembrane helix</keyword>
<dbReference type="PIRSF" id="PIRSF006603">
    <property type="entry name" value="DinF"/>
    <property type="match status" value="1"/>
</dbReference>
<feature type="transmembrane region" description="Helical" evidence="7">
    <location>
        <begin position="365"/>
        <end position="384"/>
    </location>
</feature>
<comment type="caution">
    <text evidence="8">The sequence shown here is derived from an EMBL/GenBank/DDBJ whole genome shotgun (WGS) entry which is preliminary data.</text>
</comment>
<dbReference type="EMBL" id="JABXWR010000001">
    <property type="protein sequence ID" value="NVO66920.1"/>
    <property type="molecule type" value="Genomic_DNA"/>
</dbReference>
<dbReference type="NCBIfam" id="TIGR00797">
    <property type="entry name" value="matE"/>
    <property type="match status" value="1"/>
</dbReference>
<keyword evidence="6 7" id="KW-0472">Membrane</keyword>
<feature type="transmembrane region" description="Helical" evidence="7">
    <location>
        <begin position="106"/>
        <end position="126"/>
    </location>
</feature>
<evidence type="ECO:0000256" key="4">
    <source>
        <dbReference type="ARBA" id="ARBA00022692"/>
    </source>
</evidence>
<feature type="transmembrane region" description="Helical" evidence="7">
    <location>
        <begin position="203"/>
        <end position="227"/>
    </location>
</feature>
<evidence type="ECO:0000313" key="9">
    <source>
        <dbReference type="Proteomes" id="UP000570823"/>
    </source>
</evidence>
<keyword evidence="2" id="KW-0813">Transport</keyword>
<dbReference type="Proteomes" id="UP000570823">
    <property type="component" value="Unassembled WGS sequence"/>
</dbReference>
<proteinExistence type="predicted"/>
<comment type="subcellular location">
    <subcellularLocation>
        <location evidence="1">Cell membrane</location>
        <topology evidence="1">Multi-pass membrane protein</topology>
    </subcellularLocation>
</comment>
<evidence type="ECO:0000256" key="3">
    <source>
        <dbReference type="ARBA" id="ARBA00022475"/>
    </source>
</evidence>
<dbReference type="OrthoDB" id="214119at2157"/>
<gene>
    <name evidence="8" type="ORF">HWN36_06275</name>
</gene>
<feature type="transmembrane region" description="Helical" evidence="7">
    <location>
        <begin position="293"/>
        <end position="318"/>
    </location>
</feature>
<dbReference type="GO" id="GO:0005886">
    <property type="term" value="C:plasma membrane"/>
    <property type="evidence" value="ECO:0007669"/>
    <property type="project" value="UniProtKB-SubCell"/>
</dbReference>
<feature type="transmembrane region" description="Helical" evidence="7">
    <location>
        <begin position="179"/>
        <end position="197"/>
    </location>
</feature>
<evidence type="ECO:0000256" key="6">
    <source>
        <dbReference type="ARBA" id="ARBA00023136"/>
    </source>
</evidence>
<dbReference type="InterPro" id="IPR002528">
    <property type="entry name" value="MATE_fam"/>
</dbReference>
<name>A0A7K4HPT8_9EURY</name>
<evidence type="ECO:0000256" key="5">
    <source>
        <dbReference type="ARBA" id="ARBA00022989"/>
    </source>
</evidence>
<dbReference type="InterPro" id="IPR052031">
    <property type="entry name" value="Membrane_Transporter-Flippase"/>
</dbReference>
<organism evidence="8 9">
    <name type="scientific">Methanofollis tationis</name>
    <dbReference type="NCBI Taxonomy" id="81417"/>
    <lineage>
        <taxon>Archaea</taxon>
        <taxon>Methanobacteriati</taxon>
        <taxon>Methanobacteriota</taxon>
        <taxon>Stenosarchaea group</taxon>
        <taxon>Methanomicrobia</taxon>
        <taxon>Methanomicrobiales</taxon>
        <taxon>Methanomicrobiaceae</taxon>
        <taxon>Methanofollis</taxon>
    </lineage>
</organism>
<dbReference type="PANTHER" id="PTHR43549">
    <property type="entry name" value="MULTIDRUG RESISTANCE PROTEIN YPNP-RELATED"/>
    <property type="match status" value="1"/>
</dbReference>
<keyword evidence="4 7" id="KW-0812">Transmembrane</keyword>
<dbReference type="GO" id="GO:0015297">
    <property type="term" value="F:antiporter activity"/>
    <property type="evidence" value="ECO:0007669"/>
    <property type="project" value="InterPro"/>
</dbReference>
<feature type="transmembrane region" description="Helical" evidence="7">
    <location>
        <begin position="261"/>
        <end position="281"/>
    </location>
</feature>
<evidence type="ECO:0000256" key="7">
    <source>
        <dbReference type="SAM" id="Phobius"/>
    </source>
</evidence>
<dbReference type="RefSeq" id="WP_176788568.1">
    <property type="nucleotide sequence ID" value="NZ_JABXWR010000001.1"/>
</dbReference>
<feature type="transmembrane region" description="Helical" evidence="7">
    <location>
        <begin position="432"/>
        <end position="452"/>
    </location>
</feature>
<keyword evidence="3" id="KW-1003">Cell membrane</keyword>
<evidence type="ECO:0000313" key="8">
    <source>
        <dbReference type="EMBL" id="NVO66920.1"/>
    </source>
</evidence>
<feature type="transmembrane region" description="Helical" evidence="7">
    <location>
        <begin position="404"/>
        <end position="426"/>
    </location>
</feature>
<dbReference type="InterPro" id="IPR048279">
    <property type="entry name" value="MdtK-like"/>
</dbReference>
<feature type="transmembrane region" description="Helical" evidence="7">
    <location>
        <begin position="146"/>
        <end position="167"/>
    </location>
</feature>
<protein>
    <submittedName>
        <fullName evidence="8">MATE family efflux transporter</fullName>
    </submittedName>
</protein>